<dbReference type="EMBL" id="HBFL01002726">
    <property type="protein sequence ID" value="CAD8761899.1"/>
    <property type="molecule type" value="Transcribed_RNA"/>
</dbReference>
<reference evidence="2" key="1">
    <citation type="submission" date="2021-01" db="EMBL/GenBank/DDBJ databases">
        <authorList>
            <person name="Corre E."/>
            <person name="Pelletier E."/>
            <person name="Niang G."/>
            <person name="Scheremetjew M."/>
            <person name="Finn R."/>
            <person name="Kale V."/>
            <person name="Holt S."/>
            <person name="Cochrane G."/>
            <person name="Meng A."/>
            <person name="Brown T."/>
            <person name="Cohen L."/>
        </authorList>
    </citation>
    <scope>NUCLEOTIDE SEQUENCE</scope>
    <source>
        <strain evidence="2">UNC1205</strain>
    </source>
</reference>
<proteinExistence type="predicted"/>
<feature type="compositionally biased region" description="Basic and acidic residues" evidence="1">
    <location>
        <begin position="116"/>
        <end position="130"/>
    </location>
</feature>
<name>A0A7S0UKM5_9STRA</name>
<feature type="compositionally biased region" description="Basic and acidic residues" evidence="1">
    <location>
        <begin position="186"/>
        <end position="200"/>
    </location>
</feature>
<feature type="compositionally biased region" description="Basic residues" evidence="1">
    <location>
        <begin position="201"/>
        <end position="228"/>
    </location>
</feature>
<gene>
    <name evidence="2" type="ORF">PDEL1432_LOCUS1939</name>
</gene>
<feature type="compositionally biased region" description="Low complexity" evidence="1">
    <location>
        <begin position="106"/>
        <end position="115"/>
    </location>
</feature>
<protein>
    <submittedName>
        <fullName evidence="2">Uncharacterized protein</fullName>
    </submittedName>
</protein>
<accession>A0A7S0UKM5</accession>
<feature type="region of interest" description="Disordered" evidence="1">
    <location>
        <begin position="186"/>
        <end position="228"/>
    </location>
</feature>
<dbReference type="AlphaFoldDB" id="A0A7S0UKM5"/>
<evidence type="ECO:0000313" key="2">
    <source>
        <dbReference type="EMBL" id="CAD8761899.1"/>
    </source>
</evidence>
<feature type="region of interest" description="Disordered" evidence="1">
    <location>
        <begin position="1"/>
        <end position="130"/>
    </location>
</feature>
<organism evidence="2">
    <name type="scientific">Pseudo-nitzschia delicatissima</name>
    <dbReference type="NCBI Taxonomy" id="44447"/>
    <lineage>
        <taxon>Eukaryota</taxon>
        <taxon>Sar</taxon>
        <taxon>Stramenopiles</taxon>
        <taxon>Ochrophyta</taxon>
        <taxon>Bacillariophyta</taxon>
        <taxon>Bacillariophyceae</taxon>
        <taxon>Bacillariophycidae</taxon>
        <taxon>Bacillariales</taxon>
        <taxon>Bacillariaceae</taxon>
        <taxon>Pseudo-nitzschia</taxon>
    </lineage>
</organism>
<evidence type="ECO:0000256" key="1">
    <source>
        <dbReference type="SAM" id="MobiDB-lite"/>
    </source>
</evidence>
<feature type="compositionally biased region" description="Basic and acidic residues" evidence="1">
    <location>
        <begin position="18"/>
        <end position="35"/>
    </location>
</feature>
<feature type="compositionally biased region" description="Basic and acidic residues" evidence="1">
    <location>
        <begin position="47"/>
        <end position="56"/>
    </location>
</feature>
<sequence>MADTMDEFPSPAKNYKKNRLDKFEAAKDNSDRDLDATMNSGILSPAKAERKSDTKNKLNNQGNIPFYGSAYGNYRNAPEYSSSNSSGIYDDIPPVDPKNPAKSLLEFSATSSSEHSLSEKEENPEMVSQREVRQWVMEKISNHSKKDYTMSKFNIPDSKTARSFEDDGSFFASDFSDASFEIAKPRVLEKKAKRSSEAEKKAKKSKKPKPKKTKSKKSLKSKKKDKKK</sequence>